<dbReference type="InterPro" id="IPR000727">
    <property type="entry name" value="T_SNARE_dom"/>
</dbReference>
<dbReference type="EMBL" id="JALNTZ010000005">
    <property type="protein sequence ID" value="KAJ3652533.1"/>
    <property type="molecule type" value="Genomic_DNA"/>
</dbReference>
<keyword evidence="9" id="KW-1185">Reference proteome</keyword>
<evidence type="ECO:0000259" key="6">
    <source>
        <dbReference type="PROSITE" id="PS50192"/>
    </source>
</evidence>
<dbReference type="FunFam" id="1.20.5.110:FF:000079">
    <property type="entry name" value="synaptosomal-associated protein 29"/>
    <property type="match status" value="1"/>
</dbReference>
<accession>A0AA38I743</accession>
<dbReference type="CDD" id="cd15856">
    <property type="entry name" value="SNARE_SNAP29C"/>
    <property type="match status" value="1"/>
</dbReference>
<evidence type="ECO:0000256" key="4">
    <source>
        <dbReference type="ARBA" id="ARBA00023054"/>
    </source>
</evidence>
<dbReference type="PANTHER" id="PTHR19305:SF9">
    <property type="entry name" value="SYNAPTOSOMAL-ASSOCIATED PROTEIN 29"/>
    <property type="match status" value="1"/>
</dbReference>
<dbReference type="GO" id="GO:0015031">
    <property type="term" value="P:protein transport"/>
    <property type="evidence" value="ECO:0007669"/>
    <property type="project" value="UniProtKB-KW"/>
</dbReference>
<name>A0AA38I743_9CUCU</name>
<evidence type="ECO:0000256" key="3">
    <source>
        <dbReference type="ARBA" id="ARBA00022927"/>
    </source>
</evidence>
<dbReference type="GO" id="GO:0019905">
    <property type="term" value="F:syntaxin binding"/>
    <property type="evidence" value="ECO:0007669"/>
    <property type="project" value="TreeGrafter"/>
</dbReference>
<protein>
    <recommendedName>
        <fullName evidence="6">t-SNARE coiled-coil homology domain-containing protein</fullName>
    </recommendedName>
</protein>
<dbReference type="GO" id="GO:0031629">
    <property type="term" value="P:synaptic vesicle fusion to presynaptic active zone membrane"/>
    <property type="evidence" value="ECO:0007669"/>
    <property type="project" value="TreeGrafter"/>
</dbReference>
<dbReference type="Pfam" id="PF12352">
    <property type="entry name" value="V-SNARE_C"/>
    <property type="match status" value="1"/>
</dbReference>
<feature type="region of interest" description="Disordered" evidence="5">
    <location>
        <begin position="124"/>
        <end position="145"/>
    </location>
</feature>
<keyword evidence="2" id="KW-0813">Transport</keyword>
<evidence type="ECO:0000313" key="8">
    <source>
        <dbReference type="EMBL" id="KAJ3652533.1"/>
    </source>
</evidence>
<feature type="region of interest" description="Disordered" evidence="5">
    <location>
        <begin position="1"/>
        <end position="20"/>
    </location>
</feature>
<evidence type="ECO:0000313" key="9">
    <source>
        <dbReference type="Proteomes" id="UP001168821"/>
    </source>
</evidence>
<evidence type="ECO:0000256" key="2">
    <source>
        <dbReference type="ARBA" id="ARBA00022448"/>
    </source>
</evidence>
<dbReference type="GO" id="GO:0098793">
    <property type="term" value="C:presynapse"/>
    <property type="evidence" value="ECO:0007669"/>
    <property type="project" value="GOC"/>
</dbReference>
<keyword evidence="4" id="KW-0175">Coiled coil</keyword>
<feature type="domain" description="T-SNARE coiled-coil homology" evidence="6">
    <location>
        <begin position="50"/>
        <end position="112"/>
    </location>
</feature>
<comment type="similarity">
    <text evidence="1">Belongs to the SNAP-25 family.</text>
</comment>
<dbReference type="Proteomes" id="UP001168821">
    <property type="component" value="Unassembled WGS sequence"/>
</dbReference>
<gene>
    <name evidence="8" type="ORF">Zmor_018488</name>
    <name evidence="7" type="ORF">Zmor_021827</name>
</gene>
<proteinExistence type="inferred from homology"/>
<evidence type="ECO:0000256" key="1">
    <source>
        <dbReference type="ARBA" id="ARBA00009480"/>
    </source>
</evidence>
<keyword evidence="3" id="KW-0653">Protein transport</keyword>
<dbReference type="AlphaFoldDB" id="A0AA38I743"/>
<dbReference type="GO" id="GO:0005484">
    <property type="term" value="F:SNAP receptor activity"/>
    <property type="evidence" value="ECO:0007669"/>
    <property type="project" value="TreeGrafter"/>
</dbReference>
<comment type="caution">
    <text evidence="7">The sequence shown here is derived from an EMBL/GenBank/DDBJ whole genome shotgun (WGS) entry which is preliminary data.</text>
</comment>
<evidence type="ECO:0000313" key="7">
    <source>
        <dbReference type="EMBL" id="KAJ3650119.1"/>
    </source>
</evidence>
<dbReference type="Gene3D" id="1.20.5.110">
    <property type="match status" value="2"/>
</dbReference>
<reference evidence="7" key="1">
    <citation type="journal article" date="2023" name="G3 (Bethesda)">
        <title>Whole genome assemblies of Zophobas morio and Tenebrio molitor.</title>
        <authorList>
            <person name="Kaur S."/>
            <person name="Stinson S.A."/>
            <person name="diCenzo G.C."/>
        </authorList>
    </citation>
    <scope>NUCLEOTIDE SEQUENCE</scope>
    <source>
        <strain evidence="7">QUZm001</strain>
    </source>
</reference>
<dbReference type="SUPFAM" id="SSF58038">
    <property type="entry name" value="SNARE fusion complex"/>
    <property type="match status" value="2"/>
</dbReference>
<dbReference type="GO" id="GO:0016082">
    <property type="term" value="P:synaptic vesicle priming"/>
    <property type="evidence" value="ECO:0007669"/>
    <property type="project" value="TreeGrafter"/>
</dbReference>
<dbReference type="PROSITE" id="PS50192">
    <property type="entry name" value="T_SNARE"/>
    <property type="match status" value="2"/>
</dbReference>
<feature type="compositionally biased region" description="Polar residues" evidence="5">
    <location>
        <begin position="1"/>
        <end position="12"/>
    </location>
</feature>
<dbReference type="SMART" id="SM00397">
    <property type="entry name" value="t_SNARE"/>
    <property type="match status" value="2"/>
</dbReference>
<evidence type="ECO:0000256" key="5">
    <source>
        <dbReference type="SAM" id="MobiDB-lite"/>
    </source>
</evidence>
<dbReference type="GO" id="GO:0031201">
    <property type="term" value="C:SNARE complex"/>
    <property type="evidence" value="ECO:0007669"/>
    <property type="project" value="TreeGrafter"/>
</dbReference>
<dbReference type="FunFam" id="1.20.5.110:FF:000041">
    <property type="entry name" value="Synaptosomal-associated protein 29"/>
    <property type="match status" value="1"/>
</dbReference>
<dbReference type="EMBL" id="JALNTZ010000006">
    <property type="protein sequence ID" value="KAJ3650119.1"/>
    <property type="molecule type" value="Genomic_DNA"/>
</dbReference>
<sequence>MSNHRYVKSTNPFEDDDDVDDETFLRNSRRTNETQPSFEDQLQTFQERKRAIEDRTINSTQKSLSILRDSEQIGIATAEELMRQREKLEKTDKQLDEINATLRFSQKHINGIKSVFSSLKNYMSGKNDASPSPPATSKKEQDAADLHQEFEEKLSTYDRFENHPSTRVRNLDYSSPPSQTSGSKDFSARLDANLQEMCSNISRLKGLATDLSGEIDSQNDLISTITDKAETADMNISKQNKDMLRLLKKN</sequence>
<organism evidence="7 9">
    <name type="scientific">Zophobas morio</name>
    <dbReference type="NCBI Taxonomy" id="2755281"/>
    <lineage>
        <taxon>Eukaryota</taxon>
        <taxon>Metazoa</taxon>
        <taxon>Ecdysozoa</taxon>
        <taxon>Arthropoda</taxon>
        <taxon>Hexapoda</taxon>
        <taxon>Insecta</taxon>
        <taxon>Pterygota</taxon>
        <taxon>Neoptera</taxon>
        <taxon>Endopterygota</taxon>
        <taxon>Coleoptera</taxon>
        <taxon>Polyphaga</taxon>
        <taxon>Cucujiformia</taxon>
        <taxon>Tenebrionidae</taxon>
        <taxon>Zophobas</taxon>
    </lineage>
</organism>
<dbReference type="GO" id="GO:0005886">
    <property type="term" value="C:plasma membrane"/>
    <property type="evidence" value="ECO:0007669"/>
    <property type="project" value="TreeGrafter"/>
</dbReference>
<dbReference type="CDD" id="cd15887">
    <property type="entry name" value="SNARE_SNAP29N"/>
    <property type="match status" value="1"/>
</dbReference>
<feature type="domain" description="T-SNARE coiled-coil homology" evidence="6">
    <location>
        <begin position="191"/>
        <end position="246"/>
    </location>
</feature>
<dbReference type="PANTHER" id="PTHR19305">
    <property type="entry name" value="SYNAPTOSOMAL ASSOCIATED PROTEIN"/>
    <property type="match status" value="1"/>
</dbReference>